<reference evidence="1 2" key="1">
    <citation type="submission" date="2019-10" db="EMBL/GenBank/DDBJ databases">
        <title>Description of Paenibacillus humi sp. nov.</title>
        <authorList>
            <person name="Carlier A."/>
            <person name="Qi S."/>
        </authorList>
    </citation>
    <scope>NUCLEOTIDE SEQUENCE [LARGE SCALE GENOMIC DNA]</scope>
    <source>
        <strain evidence="1 2">LMG 31461</strain>
    </source>
</reference>
<sequence>MSKDIIAVAFADEGREAPRYWGTIAHKPESVRKLIKQLSKADTTLEICYEAGPTGYELYRDTKRLAQLFRAGELTTAVYVPSRDDEALRDLIRARTDAREDYHRSMQRVIHFLLRLDVVNTKQGK</sequence>
<accession>A0ABX1X4G1</accession>
<proteinExistence type="predicted"/>
<comment type="caution">
    <text evidence="1">The sequence shown here is derived from an EMBL/GenBank/DDBJ whole genome shotgun (WGS) entry which is preliminary data.</text>
</comment>
<dbReference type="RefSeq" id="WP_171629100.1">
    <property type="nucleotide sequence ID" value="NZ_WHNY01000012.1"/>
</dbReference>
<dbReference type="EMBL" id="WHNY01000012">
    <property type="protein sequence ID" value="NOU63300.1"/>
    <property type="molecule type" value="Genomic_DNA"/>
</dbReference>
<name>A0ABX1X4G1_9BACL</name>
<evidence type="ECO:0000313" key="2">
    <source>
        <dbReference type="Proteomes" id="UP000653578"/>
    </source>
</evidence>
<protein>
    <recommendedName>
        <fullName evidence="3">Transposase</fullName>
    </recommendedName>
</protein>
<keyword evidence="2" id="KW-1185">Reference proteome</keyword>
<evidence type="ECO:0008006" key="3">
    <source>
        <dbReference type="Google" id="ProtNLM"/>
    </source>
</evidence>
<evidence type="ECO:0000313" key="1">
    <source>
        <dbReference type="EMBL" id="NOU63300.1"/>
    </source>
</evidence>
<dbReference type="Proteomes" id="UP000653578">
    <property type="component" value="Unassembled WGS sequence"/>
</dbReference>
<organism evidence="1 2">
    <name type="scientific">Paenibacillus plantarum</name>
    <dbReference type="NCBI Taxonomy" id="2654975"/>
    <lineage>
        <taxon>Bacteria</taxon>
        <taxon>Bacillati</taxon>
        <taxon>Bacillota</taxon>
        <taxon>Bacilli</taxon>
        <taxon>Bacillales</taxon>
        <taxon>Paenibacillaceae</taxon>
        <taxon>Paenibacillus</taxon>
    </lineage>
</organism>
<gene>
    <name evidence="1" type="ORF">GC096_04490</name>
</gene>